<feature type="domain" description="Yippee" evidence="5">
    <location>
        <begin position="15"/>
        <end position="129"/>
    </location>
</feature>
<dbReference type="Proteomes" id="UP001203297">
    <property type="component" value="Unassembled WGS sequence"/>
</dbReference>
<dbReference type="InterPro" id="IPR034751">
    <property type="entry name" value="Yippee"/>
</dbReference>
<keyword evidence="7" id="KW-1185">Reference proteome</keyword>
<keyword evidence="2" id="KW-0479">Metal-binding</keyword>
<evidence type="ECO:0000313" key="6">
    <source>
        <dbReference type="EMBL" id="KAI0305622.1"/>
    </source>
</evidence>
<reference evidence="6" key="1">
    <citation type="journal article" date="2022" name="New Phytol.">
        <title>Evolutionary transition to the ectomycorrhizal habit in the genomes of a hyperdiverse lineage of mushroom-forming fungi.</title>
        <authorList>
            <person name="Looney B."/>
            <person name="Miyauchi S."/>
            <person name="Morin E."/>
            <person name="Drula E."/>
            <person name="Courty P.E."/>
            <person name="Kohler A."/>
            <person name="Kuo A."/>
            <person name="LaButti K."/>
            <person name="Pangilinan J."/>
            <person name="Lipzen A."/>
            <person name="Riley R."/>
            <person name="Andreopoulos W."/>
            <person name="He G."/>
            <person name="Johnson J."/>
            <person name="Nolan M."/>
            <person name="Tritt A."/>
            <person name="Barry K.W."/>
            <person name="Grigoriev I.V."/>
            <person name="Nagy L.G."/>
            <person name="Hibbett D."/>
            <person name="Henrissat B."/>
            <person name="Matheny P.B."/>
            <person name="Labbe J."/>
            <person name="Martin F.M."/>
        </authorList>
    </citation>
    <scope>NUCLEOTIDE SEQUENCE</scope>
    <source>
        <strain evidence="6">BPL690</strain>
    </source>
</reference>
<dbReference type="EMBL" id="WTXG01000005">
    <property type="protein sequence ID" value="KAI0305622.1"/>
    <property type="molecule type" value="Genomic_DNA"/>
</dbReference>
<dbReference type="InterPro" id="IPR039058">
    <property type="entry name" value="Yippee_fam"/>
</dbReference>
<dbReference type="GO" id="GO:0046872">
    <property type="term" value="F:metal ion binding"/>
    <property type="evidence" value="ECO:0007669"/>
    <property type="project" value="UniProtKB-KW"/>
</dbReference>
<gene>
    <name evidence="6" type="ORF">B0F90DRAFT_1699521</name>
</gene>
<name>A0AAD4QPH2_9AGAM</name>
<evidence type="ECO:0000256" key="1">
    <source>
        <dbReference type="ARBA" id="ARBA00005613"/>
    </source>
</evidence>
<keyword evidence="3" id="KW-0862">Zinc</keyword>
<evidence type="ECO:0000313" key="7">
    <source>
        <dbReference type="Proteomes" id="UP001203297"/>
    </source>
</evidence>
<dbReference type="PROSITE" id="PS51792">
    <property type="entry name" value="YIPPEE"/>
    <property type="match status" value="1"/>
</dbReference>
<dbReference type="PANTHER" id="PTHR13848">
    <property type="entry name" value="PROTEIN YIPPEE-LIKE CG15309-RELATED"/>
    <property type="match status" value="1"/>
</dbReference>
<dbReference type="AlphaFoldDB" id="A0AAD4QPH2"/>
<organism evidence="6 7">
    <name type="scientific">Multifurca ochricompacta</name>
    <dbReference type="NCBI Taxonomy" id="376703"/>
    <lineage>
        <taxon>Eukaryota</taxon>
        <taxon>Fungi</taxon>
        <taxon>Dikarya</taxon>
        <taxon>Basidiomycota</taxon>
        <taxon>Agaricomycotina</taxon>
        <taxon>Agaricomycetes</taxon>
        <taxon>Russulales</taxon>
        <taxon>Russulaceae</taxon>
        <taxon>Multifurca</taxon>
    </lineage>
</organism>
<accession>A0AAD4QPH2</accession>
<comment type="caution">
    <text evidence="6">The sequence shown here is derived from an EMBL/GenBank/DDBJ whole genome shotgun (WGS) entry which is preliminary data.</text>
</comment>
<comment type="similarity">
    <text evidence="1 4">Belongs to the yippee family.</text>
</comment>
<sequence length="135" mass="15029">MSSASRVVHVFEGHPSFYCSNCSAVIASVFHISLPSQIRRLIPSAYAVHNRGSRLTLLSCGSLMHSAVNVRMGSKEDRPLLTGVHTVADVFCIGCGDRLGWYYHKASDQSQKYKEGKYLLERERLVKDNAWTLGV</sequence>
<evidence type="ECO:0000256" key="4">
    <source>
        <dbReference type="RuleBase" id="RU110713"/>
    </source>
</evidence>
<dbReference type="InterPro" id="IPR004910">
    <property type="entry name" value="Yippee/Mis18/Cereblon"/>
</dbReference>
<proteinExistence type="inferred from homology"/>
<evidence type="ECO:0000256" key="2">
    <source>
        <dbReference type="ARBA" id="ARBA00022723"/>
    </source>
</evidence>
<dbReference type="Pfam" id="PF03226">
    <property type="entry name" value="Yippee-Mis18"/>
    <property type="match status" value="1"/>
</dbReference>
<evidence type="ECO:0000256" key="3">
    <source>
        <dbReference type="ARBA" id="ARBA00022833"/>
    </source>
</evidence>
<evidence type="ECO:0000259" key="5">
    <source>
        <dbReference type="PROSITE" id="PS51792"/>
    </source>
</evidence>
<protein>
    <recommendedName>
        <fullName evidence="4">Protein yippee-like</fullName>
    </recommendedName>
</protein>